<accession>A0AAU7F7E4</accession>
<dbReference type="RefSeq" id="WP_348944433.1">
    <property type="nucleotide sequence ID" value="NZ_CP157355.1"/>
</dbReference>
<reference evidence="2" key="1">
    <citation type="submission" date="2024-05" db="EMBL/GenBank/DDBJ databases">
        <authorList>
            <person name="Yang L."/>
            <person name="Pan L."/>
        </authorList>
    </citation>
    <scope>NUCLEOTIDE SEQUENCE</scope>
    <source>
        <strain evidence="2">FCG-7</strain>
    </source>
</reference>
<dbReference type="AlphaFoldDB" id="A0AAU7F7E4"/>
<proteinExistence type="predicted"/>
<keyword evidence="1" id="KW-1133">Transmembrane helix</keyword>
<evidence type="ECO:0000313" key="2">
    <source>
        <dbReference type="EMBL" id="XBM00066.1"/>
    </source>
</evidence>
<dbReference type="EMBL" id="CP157355">
    <property type="protein sequence ID" value="XBM00066.1"/>
    <property type="molecule type" value="Genomic_DNA"/>
</dbReference>
<name>A0AAU7F7E4_9NEIS</name>
<evidence type="ECO:0008006" key="3">
    <source>
        <dbReference type="Google" id="ProtNLM"/>
    </source>
</evidence>
<organism evidence="2">
    <name type="scientific">Chitinibacter mangrovi</name>
    <dbReference type="NCBI Taxonomy" id="3153927"/>
    <lineage>
        <taxon>Bacteria</taxon>
        <taxon>Pseudomonadati</taxon>
        <taxon>Pseudomonadota</taxon>
        <taxon>Betaproteobacteria</taxon>
        <taxon>Neisseriales</taxon>
        <taxon>Chitinibacteraceae</taxon>
        <taxon>Chitinibacter</taxon>
    </lineage>
</organism>
<keyword evidence="1" id="KW-0812">Transmembrane</keyword>
<dbReference type="KEGG" id="cmav:ABHF33_13505"/>
<sequence>MPAFKAGNFVGGVNAGVDQISAVIQGEALPEASAQPVSQIDSQLPFILLLPLLVLGGILRRVFGFLISFASTSIIAALGLLYFGLSVLFAVGLGAFIGLIVSTKSGGISSGGSSLGGGGFGGGGGFSGGGGSFGGGGASGRW</sequence>
<gene>
    <name evidence="2" type="ORF">ABHF33_13505</name>
</gene>
<evidence type="ECO:0000256" key="1">
    <source>
        <dbReference type="SAM" id="Phobius"/>
    </source>
</evidence>
<keyword evidence="1" id="KW-0472">Membrane</keyword>
<feature type="transmembrane region" description="Helical" evidence="1">
    <location>
        <begin position="74"/>
        <end position="101"/>
    </location>
</feature>
<feature type="transmembrane region" description="Helical" evidence="1">
    <location>
        <begin position="46"/>
        <end position="68"/>
    </location>
</feature>
<protein>
    <recommendedName>
        <fullName evidence="3">TPM domain-containing protein</fullName>
    </recommendedName>
</protein>